<dbReference type="AlphaFoldDB" id="A0A7J7K559"/>
<evidence type="ECO:0000313" key="3">
    <source>
        <dbReference type="Proteomes" id="UP000593567"/>
    </source>
</evidence>
<feature type="region of interest" description="Disordered" evidence="1">
    <location>
        <begin position="17"/>
        <end position="57"/>
    </location>
</feature>
<dbReference type="Proteomes" id="UP000593567">
    <property type="component" value="Unassembled WGS sequence"/>
</dbReference>
<gene>
    <name evidence="2" type="ORF">EB796_007925</name>
</gene>
<accession>A0A7J7K559</accession>
<evidence type="ECO:0000256" key="1">
    <source>
        <dbReference type="SAM" id="MobiDB-lite"/>
    </source>
</evidence>
<proteinExistence type="predicted"/>
<comment type="caution">
    <text evidence="2">The sequence shown here is derived from an EMBL/GenBank/DDBJ whole genome shotgun (WGS) entry which is preliminary data.</text>
</comment>
<feature type="compositionally biased region" description="Low complexity" evidence="1">
    <location>
        <begin position="43"/>
        <end position="54"/>
    </location>
</feature>
<name>A0A7J7K559_BUGNE</name>
<keyword evidence="3" id="KW-1185">Reference proteome</keyword>
<protein>
    <submittedName>
        <fullName evidence="2">Uncharacterized protein</fullName>
    </submittedName>
</protein>
<evidence type="ECO:0000313" key="2">
    <source>
        <dbReference type="EMBL" id="KAF6033772.1"/>
    </source>
</evidence>
<sequence>MSLCNIKTKPLKSVANLQNRYPGVTDSPASLSTEGGKRDTHCSNQTQSNQQSKSPDVYDRPGLWKFLCNVCLKYFPTHVGVIHSPGHYT</sequence>
<dbReference type="EMBL" id="VXIV02001242">
    <property type="protein sequence ID" value="KAF6033772.1"/>
    <property type="molecule type" value="Genomic_DNA"/>
</dbReference>
<organism evidence="2 3">
    <name type="scientific">Bugula neritina</name>
    <name type="common">Brown bryozoan</name>
    <name type="synonym">Sertularia neritina</name>
    <dbReference type="NCBI Taxonomy" id="10212"/>
    <lineage>
        <taxon>Eukaryota</taxon>
        <taxon>Metazoa</taxon>
        <taxon>Spiralia</taxon>
        <taxon>Lophotrochozoa</taxon>
        <taxon>Bryozoa</taxon>
        <taxon>Gymnolaemata</taxon>
        <taxon>Cheilostomatida</taxon>
        <taxon>Flustrina</taxon>
        <taxon>Buguloidea</taxon>
        <taxon>Bugulidae</taxon>
        <taxon>Bugula</taxon>
    </lineage>
</organism>
<reference evidence="2" key="1">
    <citation type="submission" date="2020-06" db="EMBL/GenBank/DDBJ databases">
        <title>Draft genome of Bugula neritina, a colonial animal packing powerful symbionts and potential medicines.</title>
        <authorList>
            <person name="Rayko M."/>
        </authorList>
    </citation>
    <scope>NUCLEOTIDE SEQUENCE [LARGE SCALE GENOMIC DNA]</scope>
    <source>
        <strain evidence="2">Kwan_BN1</strain>
    </source>
</reference>